<evidence type="ECO:0000256" key="1">
    <source>
        <dbReference type="SAM" id="Phobius"/>
    </source>
</evidence>
<keyword evidence="1" id="KW-1133">Transmembrane helix</keyword>
<dbReference type="EMBL" id="GBXM01011423">
    <property type="protein sequence ID" value="JAH97154.1"/>
    <property type="molecule type" value="Transcribed_RNA"/>
</dbReference>
<proteinExistence type="predicted"/>
<feature type="transmembrane region" description="Helical" evidence="1">
    <location>
        <begin position="45"/>
        <end position="62"/>
    </location>
</feature>
<name>A0A0E9X3I2_ANGAN</name>
<evidence type="ECO:0000313" key="2">
    <source>
        <dbReference type="EMBL" id="JAH97154.1"/>
    </source>
</evidence>
<organism evidence="2">
    <name type="scientific">Anguilla anguilla</name>
    <name type="common">European freshwater eel</name>
    <name type="synonym">Muraena anguilla</name>
    <dbReference type="NCBI Taxonomy" id="7936"/>
    <lineage>
        <taxon>Eukaryota</taxon>
        <taxon>Metazoa</taxon>
        <taxon>Chordata</taxon>
        <taxon>Craniata</taxon>
        <taxon>Vertebrata</taxon>
        <taxon>Euteleostomi</taxon>
        <taxon>Actinopterygii</taxon>
        <taxon>Neopterygii</taxon>
        <taxon>Teleostei</taxon>
        <taxon>Anguilliformes</taxon>
        <taxon>Anguillidae</taxon>
        <taxon>Anguilla</taxon>
    </lineage>
</organism>
<reference evidence="2" key="1">
    <citation type="submission" date="2014-11" db="EMBL/GenBank/DDBJ databases">
        <authorList>
            <person name="Amaro Gonzalez C."/>
        </authorList>
    </citation>
    <scope>NUCLEOTIDE SEQUENCE</scope>
</reference>
<keyword evidence="1" id="KW-0472">Membrane</keyword>
<sequence>MRVQRQPNCPYVNGRHPLSLCCAVVFVVSGRHFDNFTKRDGYKKMQHTLGYVAIVLLSMQILKPLRYSTFQLSCFFFGGGAMSPF</sequence>
<keyword evidence="1" id="KW-0812">Transmembrane</keyword>
<dbReference type="AlphaFoldDB" id="A0A0E9X3I2"/>
<protein>
    <submittedName>
        <fullName evidence="2">Uncharacterized protein</fullName>
    </submittedName>
</protein>
<accession>A0A0E9X3I2</accession>
<reference evidence="2" key="2">
    <citation type="journal article" date="2015" name="Fish Shellfish Immunol.">
        <title>Early steps in the European eel (Anguilla anguilla)-Vibrio vulnificus interaction in the gills: Role of the RtxA13 toxin.</title>
        <authorList>
            <person name="Callol A."/>
            <person name="Pajuelo D."/>
            <person name="Ebbesson L."/>
            <person name="Teles M."/>
            <person name="MacKenzie S."/>
            <person name="Amaro C."/>
        </authorList>
    </citation>
    <scope>NUCLEOTIDE SEQUENCE</scope>
</reference>